<feature type="signal peptide" evidence="4">
    <location>
        <begin position="1"/>
        <end position="25"/>
    </location>
</feature>
<dbReference type="AlphaFoldDB" id="T0IHX2"/>
<evidence type="ECO:0000259" key="8">
    <source>
        <dbReference type="Pfam" id="PF21365"/>
    </source>
</evidence>
<dbReference type="Gene3D" id="2.60.40.1760">
    <property type="entry name" value="glycosyl hydrolase (family 31)"/>
    <property type="match status" value="1"/>
</dbReference>
<evidence type="ECO:0000256" key="3">
    <source>
        <dbReference type="SAM" id="MobiDB-lite"/>
    </source>
</evidence>
<evidence type="ECO:0000256" key="4">
    <source>
        <dbReference type="SAM" id="SignalP"/>
    </source>
</evidence>
<dbReference type="OrthoDB" id="176168at2"/>
<dbReference type="Proteomes" id="UP000015527">
    <property type="component" value="Unassembled WGS sequence"/>
</dbReference>
<dbReference type="PANTHER" id="PTHR43863">
    <property type="entry name" value="HYDROLASE, PUTATIVE (AFU_ORTHOLOGUE AFUA_1G03140)-RELATED"/>
    <property type="match status" value="1"/>
</dbReference>
<dbReference type="SUPFAM" id="SSF51011">
    <property type="entry name" value="Glycosyl hydrolase domain"/>
    <property type="match status" value="1"/>
</dbReference>
<feature type="domain" description="DUF5110" evidence="7">
    <location>
        <begin position="724"/>
        <end position="767"/>
    </location>
</feature>
<keyword evidence="4" id="KW-0732">Signal</keyword>
<dbReference type="InterPro" id="IPR025887">
    <property type="entry name" value="Glyco_hydro_31_N_dom"/>
</dbReference>
<feature type="domain" description="Glycoside hydrolase family 31 N-terminal" evidence="6">
    <location>
        <begin position="46"/>
        <end position="229"/>
    </location>
</feature>
<dbReference type="InterPro" id="IPR033403">
    <property type="entry name" value="DUF5110"/>
</dbReference>
<dbReference type="GO" id="GO:0005975">
    <property type="term" value="P:carbohydrate metabolic process"/>
    <property type="evidence" value="ECO:0007669"/>
    <property type="project" value="InterPro"/>
</dbReference>
<dbReference type="Pfam" id="PF17137">
    <property type="entry name" value="DUF5110"/>
    <property type="match status" value="1"/>
</dbReference>
<keyword evidence="10" id="KW-1185">Reference proteome</keyword>
<dbReference type="Pfam" id="PF13802">
    <property type="entry name" value="Gal_mutarotas_2"/>
    <property type="match status" value="1"/>
</dbReference>
<dbReference type="CDD" id="cd06591">
    <property type="entry name" value="GH31_xylosidase_XylS"/>
    <property type="match status" value="1"/>
</dbReference>
<evidence type="ECO:0000313" key="10">
    <source>
        <dbReference type="Proteomes" id="UP000015527"/>
    </source>
</evidence>
<comment type="caution">
    <text evidence="9">The sequence shown here is derived from an EMBL/GenBank/DDBJ whole genome shotgun (WGS) entry which is preliminary data.</text>
</comment>
<protein>
    <submittedName>
        <fullName evidence="9">Alpha-glucosidase</fullName>
    </submittedName>
</protein>
<evidence type="ECO:0000259" key="7">
    <source>
        <dbReference type="Pfam" id="PF17137"/>
    </source>
</evidence>
<dbReference type="InterPro" id="IPR013780">
    <property type="entry name" value="Glyco_hydro_b"/>
</dbReference>
<dbReference type="GO" id="GO:0030246">
    <property type="term" value="F:carbohydrate binding"/>
    <property type="evidence" value="ECO:0007669"/>
    <property type="project" value="InterPro"/>
</dbReference>
<dbReference type="Gene3D" id="3.20.20.80">
    <property type="entry name" value="Glycosidases"/>
    <property type="match status" value="1"/>
</dbReference>
<evidence type="ECO:0000259" key="5">
    <source>
        <dbReference type="Pfam" id="PF01055"/>
    </source>
</evidence>
<feature type="region of interest" description="Disordered" evidence="3">
    <location>
        <begin position="65"/>
        <end position="85"/>
    </location>
</feature>
<gene>
    <name evidence="9" type="ORF">L284_20040</name>
</gene>
<dbReference type="InterPro" id="IPR051816">
    <property type="entry name" value="Glycosyl_Hydrolase_31"/>
</dbReference>
<dbReference type="InterPro" id="IPR000322">
    <property type="entry name" value="Glyco_hydro_31_TIM"/>
</dbReference>
<dbReference type="GO" id="GO:0004553">
    <property type="term" value="F:hydrolase activity, hydrolyzing O-glycosyl compounds"/>
    <property type="evidence" value="ECO:0007669"/>
    <property type="project" value="InterPro"/>
</dbReference>
<dbReference type="PATRIC" id="fig|1096930.3.peg.3939"/>
<feature type="chain" id="PRO_5005711725" evidence="4">
    <location>
        <begin position="26"/>
        <end position="788"/>
    </location>
</feature>
<dbReference type="InterPro" id="IPR017853">
    <property type="entry name" value="GH"/>
</dbReference>
<sequence length="788" mass="86495">MICKGKSGLVRKTAFALGLSSMAFAAASASAAPMALLDRNGSRVAVEPYAENIVRVTIALDPELASAAPGEGPNAQPNAEGWTHRADTTGDVFASSALTLTVDAKPYPPAPTMMERYFAPSLPPVSLSVKDADGAVLARMTGWEMAPVTVNGEKTFKMGASFEAEAGEHYYGLGQNQEGMLDLKGRQIDCAHNYDAPAGETVCVPFMVTSKGNGKFWGIVWDNPARTTVWPGLHSSTRFQSQVGERVSFFVITGKSTDELYAGYAKLTGQTPLPPKAAFGLIQSKARYETQKELMDVAQGYRQRGLPLDVMVLDWFYWSRMGQLDIDRTYFPDPKGMNDQLKALGMRSIISVWPRFERESRYFDMLSTKGWLLKDKDGNVVDGLPVRSDRAGALIDSTNPEAREWFWGKLRDNIASEGFDWFWLDETEPDLVPDGYFYSIGSGDRYHNVFPLVHTSGVAAGVERDRPNFRNLILSRAAYLGSQRTGSLFWSSDVKSTWEALRRQVPAGLGFTASGLAYWGSDIGGWQWPSGPKAEHPILVDPAGATAMGADYPDYPELFVRWFQYSVLTPTLRIHGQRPGTALWEYGSAAEPILADWLRLRYSLIPYLYSLGRGTYETGAPFMRGLFMDFPNDPKVGAIGDQYMLGKAFLVAPVTEQGQTKRSVYLPAGTGWYDYWTNQRFEGGQTVEVDTPIERIPVFVKAGSIVPIGAQVPSTATKQAIESIRVYPGANATFTLYDDDGTTNAYRGKSGGKKAELVWDDAAGKLTSQQALPTGQSLNGLIRIMGAQ</sequence>
<dbReference type="SUPFAM" id="SSF74650">
    <property type="entry name" value="Galactose mutarotase-like"/>
    <property type="match status" value="1"/>
</dbReference>
<dbReference type="SUPFAM" id="SSF51445">
    <property type="entry name" value="(Trans)glycosidases"/>
    <property type="match status" value="1"/>
</dbReference>
<dbReference type="eggNOG" id="COG1501">
    <property type="taxonomic scope" value="Bacteria"/>
</dbReference>
<comment type="similarity">
    <text evidence="1 2">Belongs to the glycosyl hydrolase 31 family.</text>
</comment>
<accession>T0IHX2</accession>
<keyword evidence="2" id="KW-0326">Glycosidase</keyword>
<dbReference type="PANTHER" id="PTHR43863:SF2">
    <property type="entry name" value="MALTASE-GLUCOAMYLASE"/>
    <property type="match status" value="1"/>
</dbReference>
<evidence type="ECO:0000256" key="1">
    <source>
        <dbReference type="ARBA" id="ARBA00007806"/>
    </source>
</evidence>
<proteinExistence type="inferred from homology"/>
<dbReference type="CDD" id="cd14752">
    <property type="entry name" value="GH31_N"/>
    <property type="match status" value="1"/>
</dbReference>
<keyword evidence="2" id="KW-0378">Hydrolase</keyword>
<feature type="domain" description="Glycosyl hydrolase family 31 C-terminal" evidence="8">
    <location>
        <begin position="619"/>
        <end position="706"/>
    </location>
</feature>
<dbReference type="Pfam" id="PF21365">
    <property type="entry name" value="Glyco_hydro_31_3rd"/>
    <property type="match status" value="1"/>
</dbReference>
<evidence type="ECO:0000313" key="9">
    <source>
        <dbReference type="EMBL" id="EQB09244.1"/>
    </source>
</evidence>
<dbReference type="InterPro" id="IPR048395">
    <property type="entry name" value="Glyco_hydro_31_C"/>
</dbReference>
<dbReference type="Gene3D" id="2.60.40.1180">
    <property type="entry name" value="Golgi alpha-mannosidase II"/>
    <property type="match status" value="2"/>
</dbReference>
<name>T0IHX2_9SPHN</name>
<reference evidence="9 10" key="1">
    <citation type="journal article" date="2013" name="Genome Announc.">
        <title>Genome Sequence of Novosphingobium lindaniclasticum LE124T, Isolated from a Hexachlorocyclohexane Dumpsite.</title>
        <authorList>
            <person name="Saxena A."/>
            <person name="Nayyar N."/>
            <person name="Sangwan N."/>
            <person name="Kumari R."/>
            <person name="Khurana J.P."/>
            <person name="Lal R."/>
        </authorList>
    </citation>
    <scope>NUCLEOTIDE SEQUENCE [LARGE SCALE GENOMIC DNA]</scope>
    <source>
        <strain evidence="9 10">LE124</strain>
    </source>
</reference>
<dbReference type="InterPro" id="IPR011013">
    <property type="entry name" value="Gal_mutarotase_sf_dom"/>
</dbReference>
<feature type="domain" description="Glycoside hydrolase family 31 TIM barrel" evidence="5">
    <location>
        <begin position="271"/>
        <end position="611"/>
    </location>
</feature>
<dbReference type="EMBL" id="ATHL01000135">
    <property type="protein sequence ID" value="EQB09244.1"/>
    <property type="molecule type" value="Genomic_DNA"/>
</dbReference>
<evidence type="ECO:0000259" key="6">
    <source>
        <dbReference type="Pfam" id="PF13802"/>
    </source>
</evidence>
<dbReference type="Pfam" id="PF01055">
    <property type="entry name" value="Glyco_hydro_31_2nd"/>
    <property type="match status" value="1"/>
</dbReference>
<evidence type="ECO:0000256" key="2">
    <source>
        <dbReference type="RuleBase" id="RU361185"/>
    </source>
</evidence>
<organism evidence="9 10">
    <name type="scientific">Novosphingobium lindaniclasticum LE124</name>
    <dbReference type="NCBI Taxonomy" id="1096930"/>
    <lineage>
        <taxon>Bacteria</taxon>
        <taxon>Pseudomonadati</taxon>
        <taxon>Pseudomonadota</taxon>
        <taxon>Alphaproteobacteria</taxon>
        <taxon>Sphingomonadales</taxon>
        <taxon>Sphingomonadaceae</taxon>
        <taxon>Novosphingobium</taxon>
    </lineage>
</organism>